<dbReference type="AlphaFoldDB" id="A0A1W1CJD2"/>
<evidence type="ECO:0000313" key="1">
    <source>
        <dbReference type="EMBL" id="SFV65884.1"/>
    </source>
</evidence>
<reference evidence="1" key="1">
    <citation type="submission" date="2016-10" db="EMBL/GenBank/DDBJ databases">
        <authorList>
            <person name="de Groot N.N."/>
        </authorList>
    </citation>
    <scope>NUCLEOTIDE SEQUENCE</scope>
</reference>
<dbReference type="EMBL" id="FPHE01000148">
    <property type="protein sequence ID" value="SFV65884.1"/>
    <property type="molecule type" value="Genomic_DNA"/>
</dbReference>
<organism evidence="1">
    <name type="scientific">hydrothermal vent metagenome</name>
    <dbReference type="NCBI Taxonomy" id="652676"/>
    <lineage>
        <taxon>unclassified sequences</taxon>
        <taxon>metagenomes</taxon>
        <taxon>ecological metagenomes</taxon>
    </lineage>
</organism>
<proteinExistence type="predicted"/>
<sequence>MTNNHNILKLLKEILIKNQNLKENYLNIDELLSFFKYLIKTRENFNSAYLLNYLYQNISAKNVAKRKTTARDFEDYLGILFSGKITDETKRQNSDNQIEKIENDFITNFIISNKREKADILFEDDFALSVKTLMLNNREINLGSFEKTALFYELDIYDYLGERKGKEGVLNGEKVKIGLGSKVLLKNLLLLLKEKGKYDTFKTRFLKMAKEIFADDMLIAIKNDLEMDLYFIKSNDFYNLFKNSIDNIDDFMMIVNRWEGNSIRVDRAEFLKIATHIKLDFNFLKGSILRYFTEFEDKTTNILVKYINDIDNKELYQKEMCNEIEQIINLIEQKIKGIS</sequence>
<gene>
    <name evidence="1" type="ORF">MNB_SV-12-839</name>
</gene>
<name>A0A1W1CJD2_9ZZZZ</name>
<accession>A0A1W1CJD2</accession>
<protein>
    <submittedName>
        <fullName evidence="1">Uncharacterized protein</fullName>
    </submittedName>
</protein>